<gene>
    <name evidence="2" type="ORF">LCGC14_0237070</name>
</gene>
<dbReference type="GO" id="GO:0003824">
    <property type="term" value="F:catalytic activity"/>
    <property type="evidence" value="ECO:0007669"/>
    <property type="project" value="InterPro"/>
</dbReference>
<sequence length="421" mass="47394">MSQTSIYTNSPGEDQVLRPFTKLISSASYIRLAAPYFTVASEIVEAAQRGATIELLIGLNPSTNPSALNQVMGYGNVSIRYFTDNFHAKVFLFDSVAMLGSANLTHGGMTGNREAVILLDQPGDEERIQDIEAFFAQVWDGAEVLTRQVYLRFKEAWTKASLAGNQNDPFKALEPVVPAVLEEGSGRKSSRQLFLGELQKTIYEEYRPAFDEVTTILREQGYRRPEFEGLPIGVEVNRFLNWVRLEKVKGDAAWQDAQIKSASERQALLLELGHEWVTTDDPRMPDNYFDLITTLTRALGTEESIRSCDRAGIYEALACVHAFHEQLRFTKGGADGLSERFWESNLNDLERVQNTLIHLVHGSEDFAVRICDVLYNPRYRIRVFGRFCALELAGTLNPHEAPPINGRMAKSLKYLGFKVRV</sequence>
<proteinExistence type="predicted"/>
<dbReference type="InterPro" id="IPR001736">
    <property type="entry name" value="PLipase_D/transphosphatidylase"/>
</dbReference>
<evidence type="ECO:0000259" key="1">
    <source>
        <dbReference type="PROSITE" id="PS50035"/>
    </source>
</evidence>
<dbReference type="InterPro" id="IPR025202">
    <property type="entry name" value="PLD-like_dom"/>
</dbReference>
<name>A0A0F9U8M4_9ZZZZ</name>
<feature type="domain" description="PLD phosphodiesterase" evidence="1">
    <location>
        <begin position="82"/>
        <end position="108"/>
    </location>
</feature>
<protein>
    <recommendedName>
        <fullName evidence="1">PLD phosphodiesterase domain-containing protein</fullName>
    </recommendedName>
</protein>
<dbReference type="PROSITE" id="PS50035">
    <property type="entry name" value="PLD"/>
    <property type="match status" value="1"/>
</dbReference>
<dbReference type="Pfam" id="PF13091">
    <property type="entry name" value="PLDc_2"/>
    <property type="match status" value="1"/>
</dbReference>
<dbReference type="EMBL" id="LAZR01000117">
    <property type="protein sequence ID" value="KKN89575.1"/>
    <property type="molecule type" value="Genomic_DNA"/>
</dbReference>
<reference evidence="2" key="1">
    <citation type="journal article" date="2015" name="Nature">
        <title>Complex archaea that bridge the gap between prokaryotes and eukaryotes.</title>
        <authorList>
            <person name="Spang A."/>
            <person name="Saw J.H."/>
            <person name="Jorgensen S.L."/>
            <person name="Zaremba-Niedzwiedzka K."/>
            <person name="Martijn J."/>
            <person name="Lind A.E."/>
            <person name="van Eijk R."/>
            <person name="Schleper C."/>
            <person name="Guy L."/>
            <person name="Ettema T.J."/>
        </authorList>
    </citation>
    <scope>NUCLEOTIDE SEQUENCE</scope>
</reference>
<dbReference type="SUPFAM" id="SSF56024">
    <property type="entry name" value="Phospholipase D/nuclease"/>
    <property type="match status" value="1"/>
</dbReference>
<dbReference type="AlphaFoldDB" id="A0A0F9U8M4"/>
<evidence type="ECO:0000313" key="2">
    <source>
        <dbReference type="EMBL" id="KKN89575.1"/>
    </source>
</evidence>
<organism evidence="2">
    <name type="scientific">marine sediment metagenome</name>
    <dbReference type="NCBI Taxonomy" id="412755"/>
    <lineage>
        <taxon>unclassified sequences</taxon>
        <taxon>metagenomes</taxon>
        <taxon>ecological metagenomes</taxon>
    </lineage>
</organism>
<comment type="caution">
    <text evidence="2">The sequence shown here is derived from an EMBL/GenBank/DDBJ whole genome shotgun (WGS) entry which is preliminary data.</text>
</comment>
<accession>A0A0F9U8M4</accession>
<dbReference type="Gene3D" id="3.30.870.10">
    <property type="entry name" value="Endonuclease Chain A"/>
    <property type="match status" value="1"/>
</dbReference>
<dbReference type="CDD" id="cd09117">
    <property type="entry name" value="PLDc_Bfil_DEXD_like"/>
    <property type="match status" value="1"/>
</dbReference>